<keyword evidence="3" id="KW-1185">Reference proteome</keyword>
<accession>A0A069QER0</accession>
<name>A0A069QER0_HOYLO</name>
<feature type="transmembrane region" description="Helical" evidence="1">
    <location>
        <begin position="12"/>
        <end position="40"/>
    </location>
</feature>
<evidence type="ECO:0000313" key="2">
    <source>
        <dbReference type="EMBL" id="KDR51280.1"/>
    </source>
</evidence>
<proteinExistence type="predicted"/>
<dbReference type="PATRIC" id="fig|1122985.7.peg.2739"/>
<gene>
    <name evidence="2" type="ORF">HMPREF1991_02644</name>
</gene>
<organism evidence="2 3">
    <name type="scientific">Hoylesella loescheii DSM 19665 = JCM 12249 = ATCC 15930</name>
    <dbReference type="NCBI Taxonomy" id="1122985"/>
    <lineage>
        <taxon>Bacteria</taxon>
        <taxon>Pseudomonadati</taxon>
        <taxon>Bacteroidota</taxon>
        <taxon>Bacteroidia</taxon>
        <taxon>Bacteroidales</taxon>
        <taxon>Prevotellaceae</taxon>
        <taxon>Hoylesella</taxon>
    </lineage>
</organism>
<keyword evidence="1" id="KW-0472">Membrane</keyword>
<reference evidence="2 3" key="1">
    <citation type="submission" date="2013-08" db="EMBL/GenBank/DDBJ databases">
        <authorList>
            <person name="Weinstock G."/>
            <person name="Sodergren E."/>
            <person name="Wylie T."/>
            <person name="Fulton L."/>
            <person name="Fulton R."/>
            <person name="Fronick C."/>
            <person name="O'Laughlin M."/>
            <person name="Godfrey J."/>
            <person name="Miner T."/>
            <person name="Herter B."/>
            <person name="Appelbaum E."/>
            <person name="Cordes M."/>
            <person name="Lek S."/>
            <person name="Wollam A."/>
            <person name="Pepin K.H."/>
            <person name="Palsikar V.B."/>
            <person name="Mitreva M."/>
            <person name="Wilson R.K."/>
        </authorList>
    </citation>
    <scope>NUCLEOTIDE SEQUENCE [LARGE SCALE GENOMIC DNA]</scope>
    <source>
        <strain evidence="2 3">ATCC 15930</strain>
    </source>
</reference>
<keyword evidence="1" id="KW-1133">Transmembrane helix</keyword>
<dbReference type="EMBL" id="JNGW01000116">
    <property type="protein sequence ID" value="KDR51280.1"/>
    <property type="molecule type" value="Genomic_DNA"/>
</dbReference>
<keyword evidence="1" id="KW-0812">Transmembrane</keyword>
<dbReference type="HOGENOM" id="CLU_3046569_0_0_10"/>
<dbReference type="AlphaFoldDB" id="A0A069QER0"/>
<evidence type="ECO:0000313" key="3">
    <source>
        <dbReference type="Proteomes" id="UP000027442"/>
    </source>
</evidence>
<protein>
    <submittedName>
        <fullName evidence="2">Uncharacterized protein</fullName>
    </submittedName>
</protein>
<evidence type="ECO:0000256" key="1">
    <source>
        <dbReference type="SAM" id="Phobius"/>
    </source>
</evidence>
<comment type="caution">
    <text evidence="2">The sequence shown here is derived from an EMBL/GenBank/DDBJ whole genome shotgun (WGS) entry which is preliminary data.</text>
</comment>
<dbReference type="Proteomes" id="UP000027442">
    <property type="component" value="Unassembled WGS sequence"/>
</dbReference>
<sequence length="54" mass="5875">MDVAQTDNGDAVVLLFVVILLTLAFLEGVSKGWCICKVVLRALTMINHKEGEVT</sequence>